<accession>A0A075WI29</accession>
<evidence type="ECO:0000256" key="2">
    <source>
        <dbReference type="ARBA" id="ARBA00006161"/>
    </source>
</evidence>
<dbReference type="RefSeq" id="WP_010879355.1">
    <property type="nucleotide sequence ID" value="NZ_CP006577.1"/>
</dbReference>
<dbReference type="Proteomes" id="UP000028501">
    <property type="component" value="Chromosome"/>
</dbReference>
<dbReference type="AlphaFoldDB" id="A0A075WI29"/>
<keyword evidence="4" id="KW-0051">Antiviral defense</keyword>
<dbReference type="GO" id="GO:0005737">
    <property type="term" value="C:cytoplasm"/>
    <property type="evidence" value="ECO:0007669"/>
    <property type="project" value="UniProtKB-SubCell"/>
</dbReference>
<dbReference type="GeneID" id="24795603"/>
<reference evidence="6 7" key="1">
    <citation type="submission" date="2013-07" db="EMBL/GenBank/DDBJ databases">
        <title>Genome of Archaeoglobus fulgidus.</title>
        <authorList>
            <person name="Fiebig A."/>
            <person name="Birkeland N.-K."/>
        </authorList>
    </citation>
    <scope>NUCLEOTIDE SEQUENCE [LARGE SCALE GENOMIC DNA]</scope>
    <source>
        <strain evidence="6 7">DSM 8774</strain>
    </source>
</reference>
<comment type="subcellular location">
    <subcellularLocation>
        <location evidence="1">Cytoplasm</location>
    </subcellularLocation>
</comment>
<gene>
    <name evidence="6" type="ORF">AFULGI_00021170</name>
</gene>
<dbReference type="SMR" id="A0A075WI29"/>
<proteinExistence type="inferred from homology"/>
<dbReference type="HOGENOM" id="CLU_120836_0_0_2"/>
<sequence>MDIREIEQERASFAFKVVSDIKDKYSQNKKVQGKYSSYAEKAPTIILNNGLGATLAFFLSKLEKPIDDVDYKSINPESFGNAENIAYAFLYKHLSTWLAEGNGKDSAFSGLTNGEDPLKYIMEKTAIDVAISTEEALSILNWIKKFAKAMLEEEL</sequence>
<comment type="similarity">
    <text evidence="2">Belongs to the CRISPR system Cmr5 family.</text>
</comment>
<dbReference type="Gene3D" id="1.10.520.30">
    <property type="entry name" value="AF1862-like domain"/>
    <property type="match status" value="1"/>
</dbReference>
<protein>
    <recommendedName>
        <fullName evidence="5">CRISPR type III-B/RAMP module-associated protein Cmr5</fullName>
    </recommendedName>
</protein>
<dbReference type="CDD" id="cd09654">
    <property type="entry name" value="Cmr5_III-B"/>
    <property type="match status" value="1"/>
</dbReference>
<organism evidence="6 7">
    <name type="scientific">Archaeoglobus fulgidus DSM 8774</name>
    <dbReference type="NCBI Taxonomy" id="1344584"/>
    <lineage>
        <taxon>Archaea</taxon>
        <taxon>Methanobacteriati</taxon>
        <taxon>Methanobacteriota</taxon>
        <taxon>Archaeoglobi</taxon>
        <taxon>Archaeoglobales</taxon>
        <taxon>Archaeoglobaceae</taxon>
        <taxon>Archaeoglobus</taxon>
    </lineage>
</organism>
<evidence type="ECO:0000256" key="4">
    <source>
        <dbReference type="ARBA" id="ARBA00023118"/>
    </source>
</evidence>
<dbReference type="NCBIfam" id="TIGR01881">
    <property type="entry name" value="cas_Cmr5"/>
    <property type="match status" value="1"/>
</dbReference>
<evidence type="ECO:0000256" key="1">
    <source>
        <dbReference type="ARBA" id="ARBA00004496"/>
    </source>
</evidence>
<evidence type="ECO:0000256" key="5">
    <source>
        <dbReference type="ARBA" id="ARBA00030001"/>
    </source>
</evidence>
<dbReference type="EMBL" id="CP006577">
    <property type="protein sequence ID" value="AIG98859.1"/>
    <property type="molecule type" value="Genomic_DNA"/>
</dbReference>
<evidence type="ECO:0000256" key="3">
    <source>
        <dbReference type="ARBA" id="ARBA00022490"/>
    </source>
</evidence>
<dbReference type="Pfam" id="PF09701">
    <property type="entry name" value="Cas_Cmr5"/>
    <property type="match status" value="1"/>
</dbReference>
<dbReference type="GO" id="GO:0051607">
    <property type="term" value="P:defense response to virus"/>
    <property type="evidence" value="ECO:0007669"/>
    <property type="project" value="UniProtKB-KW"/>
</dbReference>
<evidence type="ECO:0000313" key="6">
    <source>
        <dbReference type="EMBL" id="AIG98859.1"/>
    </source>
</evidence>
<dbReference type="InterPro" id="IPR023101">
    <property type="entry name" value="AF1862-like_dom_sf"/>
</dbReference>
<dbReference type="KEGG" id="afg:AFULGI_00021170"/>
<evidence type="ECO:0000313" key="7">
    <source>
        <dbReference type="Proteomes" id="UP000028501"/>
    </source>
</evidence>
<dbReference type="InterPro" id="IPR010160">
    <property type="entry name" value="CRISPR-assoc_prot_Cmr5"/>
</dbReference>
<dbReference type="SUPFAM" id="SSF158568">
    <property type="entry name" value="AF1862-like"/>
    <property type="match status" value="1"/>
</dbReference>
<name>A0A075WI29_ARCFL</name>
<keyword evidence="3" id="KW-0963">Cytoplasm</keyword>